<evidence type="ECO:0000256" key="1">
    <source>
        <dbReference type="SAM" id="MobiDB-lite"/>
    </source>
</evidence>
<gene>
    <name evidence="3" type="ORF">KUTeg_014377</name>
</gene>
<feature type="domain" description="F5/8 type C" evidence="2">
    <location>
        <begin position="19"/>
        <end position="127"/>
    </location>
</feature>
<dbReference type="InterPro" id="IPR052407">
    <property type="entry name" value="BTB_POZ_domain_cont_9"/>
</dbReference>
<sequence>MKMLQQPDLVPKVIRGEMKAALLDGDSQNYDLDRGFTRHPIDDNYGQGIVIKLARPYIINMIKLLLWDRDMRSYSYYIEVSMDDNDYEKIIDHTKFLCRSWQTLNFPSKVVRFIRIVGTHNTVNRVFHCVTVECYFTNKMVQLDKGLMVPTENVATINASACVIEGVSRSRNALINGDTRHYDWDSGYTCHQLGSGAIIVQLAQPYVVDSMRLLLWDCDDRSYSYYIEVSADQRSWHMVADKRNERCKSWQLVRFEKRAVAFVKIVGTHNTANEVFHCVHFECPAEILGTGEVAHPSSLPIASSSNISLNSGVSNTTQPTPSSDQYASADYSPQDDTQDAPEADQIETNSTSESED</sequence>
<comment type="caution">
    <text evidence="3">The sequence shown here is derived from an EMBL/GenBank/DDBJ whole genome shotgun (WGS) entry which is preliminary data.</text>
</comment>
<accession>A0ABQ9EWF5</accession>
<dbReference type="PANTHER" id="PTHR46306">
    <property type="entry name" value="BTB/POZ DOMAIN-CONTAINING PROTEIN 9"/>
    <property type="match status" value="1"/>
</dbReference>
<dbReference type="InterPro" id="IPR008979">
    <property type="entry name" value="Galactose-bd-like_sf"/>
</dbReference>
<dbReference type="SUPFAM" id="SSF49785">
    <property type="entry name" value="Galactose-binding domain-like"/>
    <property type="match status" value="2"/>
</dbReference>
<keyword evidence="4" id="KW-1185">Reference proteome</keyword>
<feature type="compositionally biased region" description="Polar residues" evidence="1">
    <location>
        <begin position="346"/>
        <end position="356"/>
    </location>
</feature>
<organism evidence="3 4">
    <name type="scientific">Tegillarca granosa</name>
    <name type="common">Malaysian cockle</name>
    <name type="synonym">Anadara granosa</name>
    <dbReference type="NCBI Taxonomy" id="220873"/>
    <lineage>
        <taxon>Eukaryota</taxon>
        <taxon>Metazoa</taxon>
        <taxon>Spiralia</taxon>
        <taxon>Lophotrochozoa</taxon>
        <taxon>Mollusca</taxon>
        <taxon>Bivalvia</taxon>
        <taxon>Autobranchia</taxon>
        <taxon>Pteriomorphia</taxon>
        <taxon>Arcoida</taxon>
        <taxon>Arcoidea</taxon>
        <taxon>Arcidae</taxon>
        <taxon>Tegillarca</taxon>
    </lineage>
</organism>
<feature type="compositionally biased region" description="Polar residues" evidence="1">
    <location>
        <begin position="312"/>
        <end position="326"/>
    </location>
</feature>
<dbReference type="InterPro" id="IPR000421">
    <property type="entry name" value="FA58C"/>
</dbReference>
<feature type="region of interest" description="Disordered" evidence="1">
    <location>
        <begin position="310"/>
        <end position="356"/>
    </location>
</feature>
<dbReference type="EMBL" id="JARBDR010000657">
    <property type="protein sequence ID" value="KAJ8309503.1"/>
    <property type="molecule type" value="Genomic_DNA"/>
</dbReference>
<protein>
    <recommendedName>
        <fullName evidence="2">F5/8 type C domain-containing protein</fullName>
    </recommendedName>
</protein>
<evidence type="ECO:0000313" key="4">
    <source>
        <dbReference type="Proteomes" id="UP001217089"/>
    </source>
</evidence>
<dbReference type="PANTHER" id="PTHR46306:SF1">
    <property type="entry name" value="BTB_POZ DOMAIN-CONTAINING PROTEIN 9"/>
    <property type="match status" value="1"/>
</dbReference>
<proteinExistence type="predicted"/>
<reference evidence="3 4" key="1">
    <citation type="submission" date="2022-12" db="EMBL/GenBank/DDBJ databases">
        <title>Chromosome-level genome of Tegillarca granosa.</title>
        <authorList>
            <person name="Kim J."/>
        </authorList>
    </citation>
    <scope>NUCLEOTIDE SEQUENCE [LARGE SCALE GENOMIC DNA]</scope>
    <source>
        <strain evidence="3">Teg-2019</strain>
        <tissue evidence="3">Adductor muscle</tissue>
    </source>
</reference>
<evidence type="ECO:0000259" key="2">
    <source>
        <dbReference type="Pfam" id="PF00754"/>
    </source>
</evidence>
<dbReference type="Pfam" id="PF00754">
    <property type="entry name" value="F5_F8_type_C"/>
    <property type="match status" value="2"/>
</dbReference>
<feature type="compositionally biased region" description="Acidic residues" evidence="1">
    <location>
        <begin position="336"/>
        <end position="345"/>
    </location>
</feature>
<dbReference type="Gene3D" id="2.60.120.260">
    <property type="entry name" value="Galactose-binding domain-like"/>
    <property type="match status" value="2"/>
</dbReference>
<evidence type="ECO:0000313" key="3">
    <source>
        <dbReference type="EMBL" id="KAJ8309503.1"/>
    </source>
</evidence>
<feature type="domain" description="F5/8 type C" evidence="2">
    <location>
        <begin position="158"/>
        <end position="276"/>
    </location>
</feature>
<name>A0ABQ9EWF5_TEGGR</name>
<dbReference type="Proteomes" id="UP001217089">
    <property type="component" value="Unassembled WGS sequence"/>
</dbReference>